<sequence>MAAPSPYGPPAWSDAEKNFLLAELIKQAAPSPTQLFNVWFSLNRPQIGWADVSLPHRRTLNECKQAFESIRQRAGTQPPMSMNMPSGLGPQTPSPLSAPGALKRGFPFEVPAGRAIQPKPSSTGHMYGQPAPLEQHPRKKRGRPTKAEAAARAEAQGMAGEPSSATRLPAGGFPPFSPAATAPEALDPAMTASGPAAEEMRQTAPPVSRMPISSIITPTAPTTTSQSSSSSGKRRRGRSTRSEPESFPVAGTLGARQTETREYESPYAVAAADPSPARAAVMRHREELPPSGPGQSMTATPATTQSPAGSAPEHTRST</sequence>
<dbReference type="AlphaFoldDB" id="A0AAV9PIL8"/>
<dbReference type="GeneID" id="89924226"/>
<feature type="compositionally biased region" description="Polar residues" evidence="1">
    <location>
        <begin position="293"/>
        <end position="308"/>
    </location>
</feature>
<gene>
    <name evidence="2" type="ORF">LTR77_002879</name>
</gene>
<feature type="compositionally biased region" description="Low complexity" evidence="1">
    <location>
        <begin position="266"/>
        <end position="280"/>
    </location>
</feature>
<proteinExistence type="predicted"/>
<feature type="compositionally biased region" description="Low complexity" evidence="1">
    <location>
        <begin position="152"/>
        <end position="161"/>
    </location>
</feature>
<evidence type="ECO:0000313" key="3">
    <source>
        <dbReference type="Proteomes" id="UP001337655"/>
    </source>
</evidence>
<accession>A0AAV9PIL8</accession>
<feature type="region of interest" description="Disordered" evidence="1">
    <location>
        <begin position="112"/>
        <end position="318"/>
    </location>
</feature>
<feature type="region of interest" description="Disordered" evidence="1">
    <location>
        <begin position="87"/>
        <end position="106"/>
    </location>
</feature>
<feature type="compositionally biased region" description="Low complexity" evidence="1">
    <location>
        <begin position="211"/>
        <end position="231"/>
    </location>
</feature>
<evidence type="ECO:0008006" key="4">
    <source>
        <dbReference type="Google" id="ProtNLM"/>
    </source>
</evidence>
<evidence type="ECO:0000313" key="2">
    <source>
        <dbReference type="EMBL" id="KAK5172759.1"/>
    </source>
</evidence>
<name>A0AAV9PIL8_9PEZI</name>
<reference evidence="2 3" key="1">
    <citation type="submission" date="2023-08" db="EMBL/GenBank/DDBJ databases">
        <title>Black Yeasts Isolated from many extreme environments.</title>
        <authorList>
            <person name="Coleine C."/>
            <person name="Stajich J.E."/>
            <person name="Selbmann L."/>
        </authorList>
    </citation>
    <scope>NUCLEOTIDE SEQUENCE [LARGE SCALE GENOMIC DNA]</scope>
    <source>
        <strain evidence="2 3">CCFEE 5935</strain>
    </source>
</reference>
<dbReference type="Proteomes" id="UP001337655">
    <property type="component" value="Unassembled WGS sequence"/>
</dbReference>
<dbReference type="EMBL" id="JAVRRT010000004">
    <property type="protein sequence ID" value="KAK5172759.1"/>
    <property type="molecule type" value="Genomic_DNA"/>
</dbReference>
<dbReference type="RefSeq" id="XP_064661477.1">
    <property type="nucleotide sequence ID" value="XM_064800138.1"/>
</dbReference>
<keyword evidence="3" id="KW-1185">Reference proteome</keyword>
<organism evidence="2 3">
    <name type="scientific">Saxophila tyrrhenica</name>
    <dbReference type="NCBI Taxonomy" id="1690608"/>
    <lineage>
        <taxon>Eukaryota</taxon>
        <taxon>Fungi</taxon>
        <taxon>Dikarya</taxon>
        <taxon>Ascomycota</taxon>
        <taxon>Pezizomycotina</taxon>
        <taxon>Dothideomycetes</taxon>
        <taxon>Dothideomycetidae</taxon>
        <taxon>Mycosphaerellales</taxon>
        <taxon>Extremaceae</taxon>
        <taxon>Saxophila</taxon>
    </lineage>
</organism>
<protein>
    <recommendedName>
        <fullName evidence="4">Myb-like domain-containing protein</fullName>
    </recommendedName>
</protein>
<evidence type="ECO:0000256" key="1">
    <source>
        <dbReference type="SAM" id="MobiDB-lite"/>
    </source>
</evidence>
<feature type="compositionally biased region" description="Low complexity" evidence="1">
    <location>
        <begin position="169"/>
        <end position="185"/>
    </location>
</feature>
<comment type="caution">
    <text evidence="2">The sequence shown here is derived from an EMBL/GenBank/DDBJ whole genome shotgun (WGS) entry which is preliminary data.</text>
</comment>